<evidence type="ECO:0000256" key="2">
    <source>
        <dbReference type="ARBA" id="ARBA00022448"/>
    </source>
</evidence>
<dbReference type="Gene3D" id="1.20.1720.10">
    <property type="entry name" value="Multidrug resistance protein D"/>
    <property type="match status" value="1"/>
</dbReference>
<dbReference type="FunFam" id="1.20.1720.10:FF:000009">
    <property type="entry name" value="MFS multidrug transporter"/>
    <property type="match status" value="1"/>
</dbReference>
<feature type="transmembrane region" description="Helical" evidence="7">
    <location>
        <begin position="177"/>
        <end position="195"/>
    </location>
</feature>
<dbReference type="GO" id="GO:0005886">
    <property type="term" value="C:plasma membrane"/>
    <property type="evidence" value="ECO:0007669"/>
    <property type="project" value="TreeGrafter"/>
</dbReference>
<keyword evidence="10" id="KW-1185">Reference proteome</keyword>
<keyword evidence="5 7" id="KW-0472">Membrane</keyword>
<organism evidence="9 10">
    <name type="scientific">Passalora fulva</name>
    <name type="common">Tomato leaf mold</name>
    <name type="synonym">Cladosporium fulvum</name>
    <dbReference type="NCBI Taxonomy" id="5499"/>
    <lineage>
        <taxon>Eukaryota</taxon>
        <taxon>Fungi</taxon>
        <taxon>Dikarya</taxon>
        <taxon>Ascomycota</taxon>
        <taxon>Pezizomycotina</taxon>
        <taxon>Dothideomycetes</taxon>
        <taxon>Dothideomycetidae</taxon>
        <taxon>Mycosphaerellales</taxon>
        <taxon>Mycosphaerellaceae</taxon>
        <taxon>Fulvia</taxon>
    </lineage>
</organism>
<feature type="transmembrane region" description="Helical" evidence="7">
    <location>
        <begin position="418"/>
        <end position="438"/>
    </location>
</feature>
<dbReference type="Proteomes" id="UP000756132">
    <property type="component" value="Chromosome 10"/>
</dbReference>
<accession>A0A9Q8PIU2</accession>
<dbReference type="EMBL" id="CP090172">
    <property type="protein sequence ID" value="UJO23207.1"/>
    <property type="molecule type" value="Genomic_DNA"/>
</dbReference>
<comment type="subcellular location">
    <subcellularLocation>
        <location evidence="1">Membrane</location>
        <topology evidence="1">Multi-pass membrane protein</topology>
    </subcellularLocation>
</comment>
<feature type="transmembrane region" description="Helical" evidence="7">
    <location>
        <begin position="261"/>
        <end position="279"/>
    </location>
</feature>
<name>A0A9Q8PIU2_PASFU</name>
<dbReference type="Pfam" id="PF07690">
    <property type="entry name" value="MFS_1"/>
    <property type="match status" value="1"/>
</dbReference>
<proteinExistence type="predicted"/>
<evidence type="ECO:0000256" key="1">
    <source>
        <dbReference type="ARBA" id="ARBA00004141"/>
    </source>
</evidence>
<feature type="domain" description="Major facilitator superfamily (MFS) profile" evidence="8">
    <location>
        <begin position="137"/>
        <end position="563"/>
    </location>
</feature>
<dbReference type="InterPro" id="IPR020846">
    <property type="entry name" value="MFS_dom"/>
</dbReference>
<dbReference type="AlphaFoldDB" id="A0A9Q8PIU2"/>
<feature type="transmembrane region" description="Helical" evidence="7">
    <location>
        <begin position="502"/>
        <end position="523"/>
    </location>
</feature>
<dbReference type="GO" id="GO:0022857">
    <property type="term" value="F:transmembrane transporter activity"/>
    <property type="evidence" value="ECO:0007669"/>
    <property type="project" value="InterPro"/>
</dbReference>
<evidence type="ECO:0000259" key="8">
    <source>
        <dbReference type="PROSITE" id="PS50850"/>
    </source>
</evidence>
<protein>
    <submittedName>
        <fullName evidence="9">MFS-type transporter M6</fullName>
    </submittedName>
</protein>
<gene>
    <name evidence="9" type="ORF">CLAFUR5_11926</name>
</gene>
<feature type="region of interest" description="Disordered" evidence="6">
    <location>
        <begin position="1"/>
        <end position="22"/>
    </location>
</feature>
<feature type="region of interest" description="Disordered" evidence="6">
    <location>
        <begin position="63"/>
        <end position="94"/>
    </location>
</feature>
<keyword evidence="3 7" id="KW-0812">Transmembrane</keyword>
<evidence type="ECO:0000256" key="7">
    <source>
        <dbReference type="SAM" id="Phobius"/>
    </source>
</evidence>
<evidence type="ECO:0000256" key="6">
    <source>
        <dbReference type="SAM" id="MobiDB-lite"/>
    </source>
</evidence>
<dbReference type="RefSeq" id="XP_047767573.1">
    <property type="nucleotide sequence ID" value="XM_047911074.1"/>
</dbReference>
<keyword evidence="2" id="KW-0813">Transport</keyword>
<dbReference type="Gene3D" id="1.20.1250.20">
    <property type="entry name" value="MFS general substrate transporter like domains"/>
    <property type="match status" value="1"/>
</dbReference>
<feature type="transmembrane region" description="Helical" evidence="7">
    <location>
        <begin position="226"/>
        <end position="249"/>
    </location>
</feature>
<feature type="transmembrane region" description="Helical" evidence="7">
    <location>
        <begin position="372"/>
        <end position="398"/>
    </location>
</feature>
<feature type="transmembrane region" description="Helical" evidence="7">
    <location>
        <begin position="291"/>
        <end position="311"/>
    </location>
</feature>
<feature type="transmembrane region" description="Helical" evidence="7">
    <location>
        <begin position="202"/>
        <end position="220"/>
    </location>
</feature>
<reference evidence="9" key="1">
    <citation type="submission" date="2021-12" db="EMBL/GenBank/DDBJ databases">
        <authorList>
            <person name="Zaccaron A."/>
            <person name="Stergiopoulos I."/>
        </authorList>
    </citation>
    <scope>NUCLEOTIDE SEQUENCE</scope>
    <source>
        <strain evidence="9">Race5_Kim</strain>
    </source>
</reference>
<dbReference type="OrthoDB" id="2441642at2759"/>
<dbReference type="PROSITE" id="PS50850">
    <property type="entry name" value="MFS"/>
    <property type="match status" value="1"/>
</dbReference>
<evidence type="ECO:0000256" key="4">
    <source>
        <dbReference type="ARBA" id="ARBA00022989"/>
    </source>
</evidence>
<dbReference type="SUPFAM" id="SSF103473">
    <property type="entry name" value="MFS general substrate transporter"/>
    <property type="match status" value="1"/>
</dbReference>
<dbReference type="KEGG" id="ffu:CLAFUR5_11926"/>
<dbReference type="InterPro" id="IPR011701">
    <property type="entry name" value="MFS"/>
</dbReference>
<dbReference type="GeneID" id="71991804"/>
<feature type="transmembrane region" description="Helical" evidence="7">
    <location>
        <begin position="136"/>
        <end position="157"/>
    </location>
</feature>
<sequence length="563" mass="61264">MVRPLYSAYGSAGRKSPPSTCTHSLRAQSAVGVGGWRRRYEYRQPQVQCSPTGTAMAAWTLHTSDSTEPLSPRPVDTNSISSRSTSQGPLETEKCRFVAQLPTTARSDQDPEKGPEPNDAVAKEAFSVFSTNQKRVIVVVASLAAWFSPMTGMIYYPALNKIASDLHVTSSQVNITATTYVIMQGLAPMMVAGFSDKAGRRPAYIVCFTIYILANLALGLQNSYTALLILRMFQSAGISGTIALANGVVGDLITASERGRYITFSSLGSILGPTLSPVLGGLLSQNLGWHWIFWFLLIFSACFSIPLMLFLPETCRKIVDDGSVPPPWSSWNITDHLRSKSTAHKGLPVDEKKALRLRENHRLAIPNPISTLVVLADLETALLLITNGLAMACIYAVFAGKSSMFRELYDFDELHVALMFLPIGIGGVFSAFTIGYLLDWNYRRHARHLDVPLTRNRQTDLSEFPIERARLQVGLPMLILTALGVMAYGWSVNWKITLAGPIISLLFLGCCLIGASEVLNVLLVDIYPDQPATVTAANNLVRCSLGAAATAVIRPMSNAMGNG</sequence>
<dbReference type="PANTHER" id="PTHR23502:SF51">
    <property type="entry name" value="QUINIDINE RESISTANCE PROTEIN 1-RELATED"/>
    <property type="match status" value="1"/>
</dbReference>
<dbReference type="PANTHER" id="PTHR23502">
    <property type="entry name" value="MAJOR FACILITATOR SUPERFAMILY"/>
    <property type="match status" value="1"/>
</dbReference>
<reference evidence="9" key="2">
    <citation type="journal article" date="2022" name="Microb. Genom.">
        <title>A chromosome-scale genome assembly of the tomato pathogen Cladosporium fulvum reveals a compartmentalized genome architecture and the presence of a dispensable chromosome.</title>
        <authorList>
            <person name="Zaccaron A.Z."/>
            <person name="Chen L.H."/>
            <person name="Samaras A."/>
            <person name="Stergiopoulos I."/>
        </authorList>
    </citation>
    <scope>NUCLEOTIDE SEQUENCE</scope>
    <source>
        <strain evidence="9">Race5_Kim</strain>
    </source>
</reference>
<evidence type="ECO:0000313" key="10">
    <source>
        <dbReference type="Proteomes" id="UP000756132"/>
    </source>
</evidence>
<feature type="compositionally biased region" description="Polar residues" evidence="6">
    <location>
        <begin position="76"/>
        <end position="89"/>
    </location>
</feature>
<evidence type="ECO:0000313" key="9">
    <source>
        <dbReference type="EMBL" id="UJO23207.1"/>
    </source>
</evidence>
<evidence type="ECO:0000256" key="3">
    <source>
        <dbReference type="ARBA" id="ARBA00022692"/>
    </source>
</evidence>
<evidence type="ECO:0000256" key="5">
    <source>
        <dbReference type="ARBA" id="ARBA00023136"/>
    </source>
</evidence>
<keyword evidence="4 7" id="KW-1133">Transmembrane helix</keyword>
<feature type="transmembrane region" description="Helical" evidence="7">
    <location>
        <begin position="471"/>
        <end position="490"/>
    </location>
</feature>
<dbReference type="InterPro" id="IPR036259">
    <property type="entry name" value="MFS_trans_sf"/>
</dbReference>